<evidence type="ECO:0000313" key="2">
    <source>
        <dbReference type="EMBL" id="ASG28508.1"/>
    </source>
</evidence>
<dbReference type="RefSeq" id="WP_032887616.1">
    <property type="nucleotide sequence ID" value="NZ_CP022123.1"/>
</dbReference>
<organism evidence="2 3">
    <name type="scientific">Fusobacterium nucleatum subsp. polymorphum</name>
    <name type="common">Fusobacterium polymorphum</name>
    <dbReference type="NCBI Taxonomy" id="76857"/>
    <lineage>
        <taxon>Bacteria</taxon>
        <taxon>Fusobacteriati</taxon>
        <taxon>Fusobacteriota</taxon>
        <taxon>Fusobacteriia</taxon>
        <taxon>Fusobacteriales</taxon>
        <taxon>Fusobacteriaceae</taxon>
        <taxon>Fusobacterium</taxon>
    </lineage>
</organism>
<dbReference type="AlphaFoldDB" id="A0A241Q1A7"/>
<dbReference type="EMBL" id="CP022123">
    <property type="protein sequence ID" value="ASG28508.1"/>
    <property type="molecule type" value="Genomic_DNA"/>
</dbReference>
<evidence type="ECO:0000256" key="1">
    <source>
        <dbReference type="SAM" id="SignalP"/>
    </source>
</evidence>
<dbReference type="Proteomes" id="UP000197638">
    <property type="component" value="Chromosome"/>
</dbReference>
<gene>
    <name evidence="2" type="ORF">CBG61_05915</name>
</gene>
<keyword evidence="1" id="KW-0732">Signal</keyword>
<evidence type="ECO:0000313" key="3">
    <source>
        <dbReference type="Proteomes" id="UP000197638"/>
    </source>
</evidence>
<proteinExistence type="predicted"/>
<feature type="signal peptide" evidence="1">
    <location>
        <begin position="1"/>
        <end position="19"/>
    </location>
</feature>
<protein>
    <submittedName>
        <fullName evidence="2">Uncharacterized protein</fullName>
    </submittedName>
</protein>
<accession>A0A241Q1A7</accession>
<feature type="chain" id="PRO_5011279394" evidence="1">
    <location>
        <begin position="20"/>
        <end position="132"/>
    </location>
</feature>
<sequence length="132" mass="15431">MKKIFLSIFLLFSILTYSAGHIEELSQPKPIKSNKEKVVSITGFPSDFENTLEGILENELGWKTSQRNNSFSIECMRIYYNESESYKGYEGIIRFTDLRTGKRIGYYEFEAEKFDDIISNVLEYMDYISEAQ</sequence>
<reference evidence="2 3" key="1">
    <citation type="submission" date="2017-06" db="EMBL/GenBank/DDBJ databases">
        <title>Genome sequencing of Fusobacterium nucleatum subsp. polymorphum KCOM 1275 (=ChDC F310).</title>
        <authorList>
            <person name="Kook J.-K."/>
            <person name="Park S.-N."/>
            <person name="Lim Y.K."/>
            <person name="Roh H."/>
        </authorList>
    </citation>
    <scope>NUCLEOTIDE SEQUENCE [LARGE SCALE GENOMIC DNA]</scope>
    <source>
        <strain evidence="2 3">KCOM 1275</strain>
    </source>
</reference>
<name>A0A241Q1A7_FUSNP</name>